<evidence type="ECO:0000256" key="1">
    <source>
        <dbReference type="SAM" id="MobiDB-lite"/>
    </source>
</evidence>
<reference evidence="2" key="1">
    <citation type="submission" date="2019-09" db="EMBL/GenBank/DDBJ databases">
        <title>Draft genome information of white flower Hibiscus syriacus.</title>
        <authorList>
            <person name="Kim Y.-M."/>
        </authorList>
    </citation>
    <scope>NUCLEOTIDE SEQUENCE [LARGE SCALE GENOMIC DNA]</scope>
    <source>
        <strain evidence="2">YM2019G1</strain>
    </source>
</reference>
<dbReference type="GO" id="GO:0051603">
    <property type="term" value="P:proteolysis involved in protein catabolic process"/>
    <property type="evidence" value="ECO:0007669"/>
    <property type="project" value="TreeGrafter"/>
</dbReference>
<comment type="caution">
    <text evidence="2">The sequence shown here is derived from an EMBL/GenBank/DDBJ whole genome shotgun (WGS) entry which is preliminary data.</text>
</comment>
<dbReference type="PANTHER" id="PTHR48102">
    <property type="entry name" value="ATP-DEPENDENT CLP PROTEASE ATP-BINDING SUBUNIT CLPX-LIKE, MITOCHONDRIAL-RELATED"/>
    <property type="match status" value="1"/>
</dbReference>
<name>A0A6A2Y4Z7_HIBSY</name>
<dbReference type="PANTHER" id="PTHR48102:SF7">
    <property type="entry name" value="ATP-DEPENDENT CLP PROTEASE ATP-BINDING SUBUNIT CLPX-LIKE, MITOCHONDRIAL"/>
    <property type="match status" value="1"/>
</dbReference>
<feature type="region of interest" description="Disordered" evidence="1">
    <location>
        <begin position="169"/>
        <end position="196"/>
    </location>
</feature>
<dbReference type="GO" id="GO:0005524">
    <property type="term" value="F:ATP binding"/>
    <property type="evidence" value="ECO:0007669"/>
    <property type="project" value="TreeGrafter"/>
</dbReference>
<evidence type="ECO:0000313" key="2">
    <source>
        <dbReference type="EMBL" id="KAE8671026.1"/>
    </source>
</evidence>
<sequence length="314" mass="34177">MSGGVWRRWRNLVVTEHLNCLANWRRIPFGLGSGIHHLFSSTGGGDGGGGDNYDDNPKNDATNRNRSKAKSKTKSAATSALTRSIRAEINCPRCSNHNYFNFGLPTASLDPSDTSSSNGKSTVNFCPTCRTAYHFRPHRVYTHQGTFLEIKSNSKTATRNNVRTSFWDNIRTEHSPPTPPTPPGNGPTVPIPPGPPFPPGVNFLRDDGLKVGNANGNSTWLGGANLGKDLPTPREICKGLDKFVIGQHKAKKVLSVAVYNHYKRIYHASLEKGSRVEASLEALEENENVEIEKSNVLFVGPTGSGIHSSLFLGS</sequence>
<dbReference type="SUPFAM" id="SSF52540">
    <property type="entry name" value="P-loop containing nucleoside triphosphate hydrolases"/>
    <property type="match status" value="1"/>
</dbReference>
<keyword evidence="3" id="KW-1185">Reference proteome</keyword>
<feature type="region of interest" description="Disordered" evidence="1">
    <location>
        <begin position="45"/>
        <end position="79"/>
    </location>
</feature>
<protein>
    <submittedName>
        <fullName evidence="2">Uncharacterized protein</fullName>
    </submittedName>
</protein>
<dbReference type="GO" id="GO:0005759">
    <property type="term" value="C:mitochondrial matrix"/>
    <property type="evidence" value="ECO:0007669"/>
    <property type="project" value="TreeGrafter"/>
</dbReference>
<proteinExistence type="predicted"/>
<dbReference type="EMBL" id="VEPZ02001484">
    <property type="protein sequence ID" value="KAE8671026.1"/>
    <property type="molecule type" value="Genomic_DNA"/>
</dbReference>
<accession>A0A6A2Y4Z7</accession>
<dbReference type="GO" id="GO:0016887">
    <property type="term" value="F:ATP hydrolysis activity"/>
    <property type="evidence" value="ECO:0007669"/>
    <property type="project" value="TreeGrafter"/>
</dbReference>
<dbReference type="AlphaFoldDB" id="A0A6A2Y4Z7"/>
<organism evidence="2 3">
    <name type="scientific">Hibiscus syriacus</name>
    <name type="common">Rose of Sharon</name>
    <dbReference type="NCBI Taxonomy" id="106335"/>
    <lineage>
        <taxon>Eukaryota</taxon>
        <taxon>Viridiplantae</taxon>
        <taxon>Streptophyta</taxon>
        <taxon>Embryophyta</taxon>
        <taxon>Tracheophyta</taxon>
        <taxon>Spermatophyta</taxon>
        <taxon>Magnoliopsida</taxon>
        <taxon>eudicotyledons</taxon>
        <taxon>Gunneridae</taxon>
        <taxon>Pentapetalae</taxon>
        <taxon>rosids</taxon>
        <taxon>malvids</taxon>
        <taxon>Malvales</taxon>
        <taxon>Malvaceae</taxon>
        <taxon>Malvoideae</taxon>
        <taxon>Hibiscus</taxon>
    </lineage>
</organism>
<dbReference type="Gene3D" id="3.40.50.300">
    <property type="entry name" value="P-loop containing nucleotide triphosphate hydrolases"/>
    <property type="match status" value="1"/>
</dbReference>
<dbReference type="Proteomes" id="UP000436088">
    <property type="component" value="Unassembled WGS sequence"/>
</dbReference>
<evidence type="ECO:0000313" key="3">
    <source>
        <dbReference type="Proteomes" id="UP000436088"/>
    </source>
</evidence>
<dbReference type="InterPro" id="IPR027417">
    <property type="entry name" value="P-loop_NTPase"/>
</dbReference>
<dbReference type="InterPro" id="IPR050052">
    <property type="entry name" value="ATP-dep_Clp_protease_ClpX"/>
</dbReference>
<gene>
    <name evidence="2" type="ORF">F3Y22_tig00112000pilonHSYRG00241</name>
</gene>
<feature type="compositionally biased region" description="Pro residues" evidence="1">
    <location>
        <begin position="176"/>
        <end position="196"/>
    </location>
</feature>